<keyword evidence="2" id="KW-0472">Membrane</keyword>
<dbReference type="OrthoDB" id="1730117at2759"/>
<dbReference type="Proteomes" id="UP000792457">
    <property type="component" value="Unassembled WGS sequence"/>
</dbReference>
<proteinExistence type="inferred from homology"/>
<feature type="transmembrane region" description="Helical" evidence="2">
    <location>
        <begin position="303"/>
        <end position="324"/>
    </location>
</feature>
<organism evidence="3 4">
    <name type="scientific">Ladona fulva</name>
    <name type="common">Scarce chaser dragonfly</name>
    <name type="synonym">Libellula fulva</name>
    <dbReference type="NCBI Taxonomy" id="123851"/>
    <lineage>
        <taxon>Eukaryota</taxon>
        <taxon>Metazoa</taxon>
        <taxon>Ecdysozoa</taxon>
        <taxon>Arthropoda</taxon>
        <taxon>Hexapoda</taxon>
        <taxon>Insecta</taxon>
        <taxon>Pterygota</taxon>
        <taxon>Palaeoptera</taxon>
        <taxon>Odonata</taxon>
        <taxon>Epiprocta</taxon>
        <taxon>Anisoptera</taxon>
        <taxon>Libelluloidea</taxon>
        <taxon>Libellulidae</taxon>
        <taxon>Ladona</taxon>
    </lineage>
</organism>
<feature type="transmembrane region" description="Helical" evidence="2">
    <location>
        <begin position="245"/>
        <end position="266"/>
    </location>
</feature>
<reference evidence="3" key="1">
    <citation type="submission" date="2013-04" db="EMBL/GenBank/DDBJ databases">
        <authorList>
            <person name="Qu J."/>
            <person name="Murali S.C."/>
            <person name="Bandaranaike D."/>
            <person name="Bellair M."/>
            <person name="Blankenburg K."/>
            <person name="Chao H."/>
            <person name="Dinh H."/>
            <person name="Doddapaneni H."/>
            <person name="Downs B."/>
            <person name="Dugan-Rocha S."/>
            <person name="Elkadiri S."/>
            <person name="Gnanaolivu R.D."/>
            <person name="Hernandez B."/>
            <person name="Javaid M."/>
            <person name="Jayaseelan J.C."/>
            <person name="Lee S."/>
            <person name="Li M."/>
            <person name="Ming W."/>
            <person name="Munidasa M."/>
            <person name="Muniz J."/>
            <person name="Nguyen L."/>
            <person name="Ongeri F."/>
            <person name="Osuji N."/>
            <person name="Pu L.-L."/>
            <person name="Puazo M."/>
            <person name="Qu C."/>
            <person name="Quiroz J."/>
            <person name="Raj R."/>
            <person name="Weissenberger G."/>
            <person name="Xin Y."/>
            <person name="Zou X."/>
            <person name="Han Y."/>
            <person name="Richards S."/>
            <person name="Worley K."/>
            <person name="Muzny D."/>
            <person name="Gibbs R."/>
        </authorList>
    </citation>
    <scope>NUCLEOTIDE SEQUENCE</scope>
    <source>
        <strain evidence="3">Sampled in the wild</strain>
    </source>
</reference>
<reference evidence="3" key="2">
    <citation type="submission" date="2017-10" db="EMBL/GenBank/DDBJ databases">
        <title>Ladona fulva Genome sequencing and assembly.</title>
        <authorList>
            <person name="Murali S."/>
            <person name="Richards S."/>
            <person name="Bandaranaike D."/>
            <person name="Bellair M."/>
            <person name="Blankenburg K."/>
            <person name="Chao H."/>
            <person name="Dinh H."/>
            <person name="Doddapaneni H."/>
            <person name="Dugan-Rocha S."/>
            <person name="Elkadiri S."/>
            <person name="Gnanaolivu R."/>
            <person name="Hernandez B."/>
            <person name="Skinner E."/>
            <person name="Javaid M."/>
            <person name="Lee S."/>
            <person name="Li M."/>
            <person name="Ming W."/>
            <person name="Munidasa M."/>
            <person name="Muniz J."/>
            <person name="Nguyen L."/>
            <person name="Hughes D."/>
            <person name="Osuji N."/>
            <person name="Pu L.-L."/>
            <person name="Puazo M."/>
            <person name="Qu C."/>
            <person name="Quiroz J."/>
            <person name="Raj R."/>
            <person name="Weissenberger G."/>
            <person name="Xin Y."/>
            <person name="Zou X."/>
            <person name="Han Y."/>
            <person name="Worley K."/>
            <person name="Muzny D."/>
            <person name="Gibbs R."/>
        </authorList>
    </citation>
    <scope>NUCLEOTIDE SEQUENCE</scope>
    <source>
        <strain evidence="3">Sampled in the wild</strain>
    </source>
</reference>
<feature type="transmembrane region" description="Helical" evidence="2">
    <location>
        <begin position="336"/>
        <end position="357"/>
    </location>
</feature>
<sequence length="429" mass="47988">MADNTIGRRLPLVLRASYGVGHVLNDVCASMWFTYLLVFFHLVLKFNSAFSGLVLLIGQVADAIATPFVGIESDRTDDFWLCRYGRRKTWHLLELTADEHERTELTAIRYSFTVISNILVYLITWAVLHVTNENEDDQIGPKDIHKFQHIVFIGIAIGIISSIVFHVGVKEDNDSHMPQDVEVRRQLSINQRRGSLMTAAKFFQEIQFYQVALLYMATRLFVNLTQVYIPLYLHESLSMAAENLAIIPLVMFVSSFVFSFVVKFLNRYCGRKISYLIGCLIGMAPCMWVWFGSGNNYATYEIYAVAVLFGAGSSIMLVTSLGITADLIAHNTETGAFVYGAMSFADKLSNGLAVTLIQDFKCILDCPNYYRDILSFVCGGAAVFGLIILATLAPFVIGSRRKVVPYLKVDDEMESVDDADINNTTVQAG</sequence>
<feature type="transmembrane region" description="Helical" evidence="2">
    <location>
        <begin position="150"/>
        <end position="169"/>
    </location>
</feature>
<dbReference type="SUPFAM" id="SSF103473">
    <property type="entry name" value="MFS general substrate transporter"/>
    <property type="match status" value="1"/>
</dbReference>
<feature type="transmembrane region" description="Helical" evidence="2">
    <location>
        <begin position="110"/>
        <end position="130"/>
    </location>
</feature>
<accession>A0A8K0K8G4</accession>
<evidence type="ECO:0008006" key="5">
    <source>
        <dbReference type="Google" id="ProtNLM"/>
    </source>
</evidence>
<keyword evidence="2" id="KW-0812">Transmembrane</keyword>
<evidence type="ECO:0000256" key="1">
    <source>
        <dbReference type="ARBA" id="ARBA00008335"/>
    </source>
</evidence>
<dbReference type="PANTHER" id="PTHR11328">
    <property type="entry name" value="MAJOR FACILITATOR SUPERFAMILY DOMAIN-CONTAINING PROTEIN"/>
    <property type="match status" value="1"/>
</dbReference>
<dbReference type="AlphaFoldDB" id="A0A8K0K8G4"/>
<evidence type="ECO:0000313" key="3">
    <source>
        <dbReference type="EMBL" id="KAG8227818.1"/>
    </source>
</evidence>
<keyword evidence="2" id="KW-1133">Transmembrane helix</keyword>
<keyword evidence="4" id="KW-1185">Reference proteome</keyword>
<dbReference type="CDD" id="cd17491">
    <property type="entry name" value="MFS_MFSD12"/>
    <property type="match status" value="1"/>
</dbReference>
<feature type="transmembrane region" description="Helical" evidence="2">
    <location>
        <begin position="211"/>
        <end position="233"/>
    </location>
</feature>
<dbReference type="InterPro" id="IPR039672">
    <property type="entry name" value="MFS_2"/>
</dbReference>
<comment type="caution">
    <text evidence="3">The sequence shown here is derived from an EMBL/GenBank/DDBJ whole genome shotgun (WGS) entry which is preliminary data.</text>
</comment>
<feature type="transmembrane region" description="Helical" evidence="2">
    <location>
        <begin position="23"/>
        <end position="44"/>
    </location>
</feature>
<evidence type="ECO:0000313" key="4">
    <source>
        <dbReference type="Proteomes" id="UP000792457"/>
    </source>
</evidence>
<dbReference type="GO" id="GO:0005886">
    <property type="term" value="C:plasma membrane"/>
    <property type="evidence" value="ECO:0007669"/>
    <property type="project" value="TreeGrafter"/>
</dbReference>
<name>A0A8K0K8G4_LADFU</name>
<dbReference type="EMBL" id="KZ308342">
    <property type="protein sequence ID" value="KAG8227818.1"/>
    <property type="molecule type" value="Genomic_DNA"/>
</dbReference>
<dbReference type="Gene3D" id="1.20.1250.20">
    <property type="entry name" value="MFS general substrate transporter like domains"/>
    <property type="match status" value="2"/>
</dbReference>
<dbReference type="InterPro" id="IPR036259">
    <property type="entry name" value="MFS_trans_sf"/>
</dbReference>
<protein>
    <recommendedName>
        <fullName evidence="5">Major facilitator superfamily domain-containing protein 12-like</fullName>
    </recommendedName>
</protein>
<comment type="similarity">
    <text evidence="1">Belongs to the major facilitator superfamily.</text>
</comment>
<feature type="transmembrane region" description="Helical" evidence="2">
    <location>
        <begin position="373"/>
        <end position="397"/>
    </location>
</feature>
<dbReference type="GO" id="GO:0015293">
    <property type="term" value="F:symporter activity"/>
    <property type="evidence" value="ECO:0007669"/>
    <property type="project" value="InterPro"/>
</dbReference>
<dbReference type="Pfam" id="PF13347">
    <property type="entry name" value="MFS_2"/>
    <property type="match status" value="2"/>
</dbReference>
<evidence type="ECO:0000256" key="2">
    <source>
        <dbReference type="SAM" id="Phobius"/>
    </source>
</evidence>
<gene>
    <name evidence="3" type="ORF">J437_LFUL010976</name>
</gene>
<dbReference type="PANTHER" id="PTHR11328:SF28">
    <property type="entry name" value="MAJOR FACILITATOR SUPERFAMILY DOMAIN-CONTAINING PROTEIN 12"/>
    <property type="match status" value="1"/>
</dbReference>
<feature type="transmembrane region" description="Helical" evidence="2">
    <location>
        <begin position="273"/>
        <end position="291"/>
    </location>
</feature>
<dbReference type="GO" id="GO:0008643">
    <property type="term" value="P:carbohydrate transport"/>
    <property type="evidence" value="ECO:0007669"/>
    <property type="project" value="InterPro"/>
</dbReference>
<feature type="transmembrane region" description="Helical" evidence="2">
    <location>
        <begin position="50"/>
        <end position="71"/>
    </location>
</feature>